<dbReference type="InterPro" id="IPR001310">
    <property type="entry name" value="Histidine_triad_HIT"/>
</dbReference>
<evidence type="ECO:0000259" key="4">
    <source>
        <dbReference type="PROSITE" id="PS51084"/>
    </source>
</evidence>
<dbReference type="EMBL" id="MHCA01000017">
    <property type="protein sequence ID" value="OGY12401.1"/>
    <property type="molecule type" value="Genomic_DNA"/>
</dbReference>
<dbReference type="AlphaFoldDB" id="A0A1G1VAV2"/>
<evidence type="ECO:0000256" key="3">
    <source>
        <dbReference type="PROSITE-ProRule" id="PRU00464"/>
    </source>
</evidence>
<dbReference type="SUPFAM" id="SSF54197">
    <property type="entry name" value="HIT-like"/>
    <property type="match status" value="1"/>
</dbReference>
<dbReference type="STRING" id="1797517.A3F61_04055"/>
<evidence type="ECO:0000256" key="1">
    <source>
        <dbReference type="PIRSR" id="PIRSR601310-1"/>
    </source>
</evidence>
<evidence type="ECO:0000256" key="2">
    <source>
        <dbReference type="PIRSR" id="PIRSR601310-3"/>
    </source>
</evidence>
<dbReference type="PANTHER" id="PTHR46648">
    <property type="entry name" value="HIT FAMILY PROTEIN 1"/>
    <property type="match status" value="1"/>
</dbReference>
<evidence type="ECO:0000313" key="5">
    <source>
        <dbReference type="EMBL" id="OGY12401.1"/>
    </source>
</evidence>
<sequence>MRNPEVYQANNGSEIEPSICVFCEIIAGKTQRSIVAETDTCVSFVSLEGHLLVVPEKHIEIPSTVEEFQILEKTASFAVRLIPVVQRVWKVPDVNILLNLGRNAGQEVMHAHFHVIPRAQGDGKIKVVLERLPDEELDTLAKLFKSEIRV</sequence>
<dbReference type="PROSITE" id="PS51084">
    <property type="entry name" value="HIT_2"/>
    <property type="match status" value="1"/>
</dbReference>
<dbReference type="GO" id="GO:0003824">
    <property type="term" value="F:catalytic activity"/>
    <property type="evidence" value="ECO:0007669"/>
    <property type="project" value="InterPro"/>
</dbReference>
<proteinExistence type="predicted"/>
<dbReference type="InterPro" id="IPR011146">
    <property type="entry name" value="HIT-like"/>
</dbReference>
<gene>
    <name evidence="5" type="ORF">A3F61_04055</name>
</gene>
<dbReference type="PANTHER" id="PTHR46648:SF1">
    <property type="entry name" value="ADENOSINE 5'-MONOPHOSPHORAMIDASE HNT1"/>
    <property type="match status" value="1"/>
</dbReference>
<dbReference type="Gene3D" id="3.30.428.10">
    <property type="entry name" value="HIT-like"/>
    <property type="match status" value="1"/>
</dbReference>
<feature type="active site" description="Tele-AMP-histidine intermediate" evidence="1">
    <location>
        <position position="112"/>
    </location>
</feature>
<dbReference type="Proteomes" id="UP000178272">
    <property type="component" value="Unassembled WGS sequence"/>
</dbReference>
<organism evidence="5 6">
    <name type="scientific">Candidatus Blackburnbacteria bacterium RIFCSPHIGHO2_12_FULL_41_13b</name>
    <dbReference type="NCBI Taxonomy" id="1797517"/>
    <lineage>
        <taxon>Bacteria</taxon>
        <taxon>Candidatus Blackburniibacteriota</taxon>
    </lineage>
</organism>
<protein>
    <recommendedName>
        <fullName evidence="4">HIT domain-containing protein</fullName>
    </recommendedName>
</protein>
<name>A0A1G1VAV2_9BACT</name>
<feature type="domain" description="HIT" evidence="4">
    <location>
        <begin position="21"/>
        <end position="125"/>
    </location>
</feature>
<dbReference type="InterPro" id="IPR036265">
    <property type="entry name" value="HIT-like_sf"/>
</dbReference>
<dbReference type="Pfam" id="PF01230">
    <property type="entry name" value="HIT"/>
    <property type="match status" value="1"/>
</dbReference>
<evidence type="ECO:0000313" key="6">
    <source>
        <dbReference type="Proteomes" id="UP000178272"/>
    </source>
</evidence>
<feature type="short sequence motif" description="Histidine triad motif" evidence="2 3">
    <location>
        <begin position="110"/>
        <end position="114"/>
    </location>
</feature>
<dbReference type="GO" id="GO:0009117">
    <property type="term" value="P:nucleotide metabolic process"/>
    <property type="evidence" value="ECO:0007669"/>
    <property type="project" value="TreeGrafter"/>
</dbReference>
<reference evidence="5 6" key="1">
    <citation type="journal article" date="2016" name="Nat. Commun.">
        <title>Thousands of microbial genomes shed light on interconnected biogeochemical processes in an aquifer system.</title>
        <authorList>
            <person name="Anantharaman K."/>
            <person name="Brown C.T."/>
            <person name="Hug L.A."/>
            <person name="Sharon I."/>
            <person name="Castelle C.J."/>
            <person name="Probst A.J."/>
            <person name="Thomas B.C."/>
            <person name="Singh A."/>
            <person name="Wilkins M.J."/>
            <person name="Karaoz U."/>
            <person name="Brodie E.L."/>
            <person name="Williams K.H."/>
            <person name="Hubbard S.S."/>
            <person name="Banfield J.F."/>
        </authorList>
    </citation>
    <scope>NUCLEOTIDE SEQUENCE [LARGE SCALE GENOMIC DNA]</scope>
</reference>
<comment type="caution">
    <text evidence="5">The sequence shown here is derived from an EMBL/GenBank/DDBJ whole genome shotgun (WGS) entry which is preliminary data.</text>
</comment>
<accession>A0A1G1VAV2</accession>